<dbReference type="Gene3D" id="3.30.1010.10">
    <property type="entry name" value="Phosphatidylinositol 3-kinase Catalytic Subunit, Chain A, domain 4"/>
    <property type="match status" value="1"/>
</dbReference>
<keyword evidence="8" id="KW-0808">Transferase</keyword>
<keyword evidence="7" id="KW-0723">Serine/threonine-protein kinase</keyword>
<evidence type="ECO:0000256" key="20">
    <source>
        <dbReference type="ARBA" id="ARBA00048679"/>
    </source>
</evidence>
<evidence type="ECO:0000256" key="17">
    <source>
        <dbReference type="ARBA" id="ARBA00031460"/>
    </source>
</evidence>
<dbReference type="InterPro" id="IPR044107">
    <property type="entry name" value="PIKKc_ATM"/>
</dbReference>
<evidence type="ECO:0000256" key="9">
    <source>
        <dbReference type="ARBA" id="ARBA00022741"/>
    </source>
</evidence>
<evidence type="ECO:0000256" key="5">
    <source>
        <dbReference type="ARBA" id="ARBA00014619"/>
    </source>
</evidence>
<dbReference type="GO" id="GO:0006281">
    <property type="term" value="P:DNA repair"/>
    <property type="evidence" value="ECO:0007669"/>
    <property type="project" value="InterPro"/>
</dbReference>
<proteinExistence type="inferred from homology"/>
<keyword evidence="14" id="KW-0539">Nucleus</keyword>
<organism evidence="25 26">
    <name type="scientific">Pichia membranifaciens</name>
    <dbReference type="NCBI Taxonomy" id="4926"/>
    <lineage>
        <taxon>Eukaryota</taxon>
        <taxon>Fungi</taxon>
        <taxon>Dikarya</taxon>
        <taxon>Ascomycota</taxon>
        <taxon>Saccharomycotina</taxon>
        <taxon>Pichiomycetes</taxon>
        <taxon>Pichiales</taxon>
        <taxon>Pichiaceae</taxon>
        <taxon>Pichia</taxon>
    </lineage>
</organism>
<evidence type="ECO:0000256" key="4">
    <source>
        <dbReference type="ARBA" id="ARBA00012513"/>
    </source>
</evidence>
<dbReference type="SMART" id="SM00146">
    <property type="entry name" value="PI3Kc"/>
    <property type="match status" value="1"/>
</dbReference>
<evidence type="ECO:0000259" key="22">
    <source>
        <dbReference type="PROSITE" id="PS50290"/>
    </source>
</evidence>
<evidence type="ECO:0000256" key="2">
    <source>
        <dbReference type="ARBA" id="ARBA00004574"/>
    </source>
</evidence>
<evidence type="ECO:0000313" key="25">
    <source>
        <dbReference type="EMBL" id="GAV28546.1"/>
    </source>
</evidence>
<evidence type="ECO:0000256" key="11">
    <source>
        <dbReference type="ARBA" id="ARBA00022777"/>
    </source>
</evidence>
<dbReference type="InterPro" id="IPR011009">
    <property type="entry name" value="Kinase-like_dom_sf"/>
</dbReference>
<dbReference type="InterPro" id="IPR000403">
    <property type="entry name" value="PI3/4_kinase_cat_dom"/>
</dbReference>
<evidence type="ECO:0000256" key="6">
    <source>
        <dbReference type="ARBA" id="ARBA00020288"/>
    </source>
</evidence>
<dbReference type="GO" id="GO:0004674">
    <property type="term" value="F:protein serine/threonine kinase activity"/>
    <property type="evidence" value="ECO:0007669"/>
    <property type="project" value="UniProtKB-KW"/>
</dbReference>
<dbReference type="PANTHER" id="PTHR37079">
    <property type="entry name" value="SERINE/THREONINE-PROTEIN KINASE ATM"/>
    <property type="match status" value="1"/>
</dbReference>
<gene>
    <name evidence="25" type="ORF">PMKS-002017</name>
</gene>
<feature type="domain" description="PI3K/PI4K catalytic" evidence="22">
    <location>
        <begin position="2391"/>
        <end position="2698"/>
    </location>
</feature>
<dbReference type="EMBL" id="BDGI01000072">
    <property type="protein sequence ID" value="GAV28546.1"/>
    <property type="molecule type" value="Genomic_DNA"/>
</dbReference>
<dbReference type="SUPFAM" id="SSF56112">
    <property type="entry name" value="Protein kinase-like (PK-like)"/>
    <property type="match status" value="1"/>
</dbReference>
<comment type="catalytic activity">
    <reaction evidence="19">
        <text>L-threonyl-[protein] + ATP = O-phospho-L-threonyl-[protein] + ADP + H(+)</text>
        <dbReference type="Rhea" id="RHEA:46608"/>
        <dbReference type="Rhea" id="RHEA-COMP:11060"/>
        <dbReference type="Rhea" id="RHEA-COMP:11605"/>
        <dbReference type="ChEBI" id="CHEBI:15378"/>
        <dbReference type="ChEBI" id="CHEBI:30013"/>
        <dbReference type="ChEBI" id="CHEBI:30616"/>
        <dbReference type="ChEBI" id="CHEBI:61977"/>
        <dbReference type="ChEBI" id="CHEBI:456216"/>
        <dbReference type="EC" id="2.7.11.1"/>
    </reaction>
</comment>
<evidence type="ECO:0000256" key="21">
    <source>
        <dbReference type="SAM" id="MobiDB-lite"/>
    </source>
</evidence>
<dbReference type="PROSITE" id="PS51189">
    <property type="entry name" value="FAT"/>
    <property type="match status" value="1"/>
</dbReference>
<reference evidence="25 26" key="1">
    <citation type="submission" date="2016-08" db="EMBL/GenBank/DDBJ databases">
        <title>Whole genome shotgun sequence of Pichia membranifaciens KS47-1.</title>
        <authorList>
            <person name="Konishi M."/>
            <person name="Ishida M."/>
            <person name="Arakawa T."/>
            <person name="Kato Y."/>
            <person name="Horiuchi J."/>
        </authorList>
    </citation>
    <scope>NUCLEOTIDE SEQUENCE [LARGE SCALE GENOMIC DNA]</scope>
    <source>
        <strain evidence="25 26">KS47-1</strain>
    </source>
</reference>
<evidence type="ECO:0000256" key="10">
    <source>
        <dbReference type="ARBA" id="ARBA00022763"/>
    </source>
</evidence>
<dbReference type="InterPro" id="IPR014009">
    <property type="entry name" value="PIK_FAT"/>
</dbReference>
<dbReference type="PROSITE" id="PS50290">
    <property type="entry name" value="PI3_4_KINASE_3"/>
    <property type="match status" value="1"/>
</dbReference>
<evidence type="ECO:0000256" key="16">
    <source>
        <dbReference type="ARBA" id="ARBA00030222"/>
    </source>
</evidence>
<dbReference type="InterPro" id="IPR036940">
    <property type="entry name" value="PI3/4_kinase_cat_sf"/>
</dbReference>
<keyword evidence="10" id="KW-0227">DNA damage</keyword>
<dbReference type="PANTHER" id="PTHR37079:SF4">
    <property type="entry name" value="SERINE_THREONINE-PROTEIN KINASE ATM"/>
    <property type="match status" value="1"/>
</dbReference>
<dbReference type="GO" id="GO:0000781">
    <property type="term" value="C:chromosome, telomeric region"/>
    <property type="evidence" value="ECO:0007669"/>
    <property type="project" value="UniProtKB-SubCell"/>
</dbReference>
<evidence type="ECO:0000256" key="12">
    <source>
        <dbReference type="ARBA" id="ARBA00022840"/>
    </source>
</evidence>
<dbReference type="CDD" id="cd05171">
    <property type="entry name" value="PIKKc_ATM"/>
    <property type="match status" value="1"/>
</dbReference>
<feature type="domain" description="FAT" evidence="23">
    <location>
        <begin position="1667"/>
        <end position="2281"/>
    </location>
</feature>
<dbReference type="GO" id="GO:0035556">
    <property type="term" value="P:intracellular signal transduction"/>
    <property type="evidence" value="ECO:0007669"/>
    <property type="project" value="UniProtKB-ARBA"/>
</dbReference>
<keyword evidence="13" id="KW-0779">Telomere</keyword>
<keyword evidence="13" id="KW-0158">Chromosome</keyword>
<dbReference type="PROSITE" id="PS00916">
    <property type="entry name" value="PI3_4_KINASE_2"/>
    <property type="match status" value="1"/>
</dbReference>
<dbReference type="Proteomes" id="UP000186136">
    <property type="component" value="Unassembled WGS sequence"/>
</dbReference>
<evidence type="ECO:0000259" key="23">
    <source>
        <dbReference type="PROSITE" id="PS51189"/>
    </source>
</evidence>
<dbReference type="SMART" id="SM01343">
    <property type="entry name" value="FATC"/>
    <property type="match status" value="1"/>
</dbReference>
<evidence type="ECO:0000256" key="18">
    <source>
        <dbReference type="ARBA" id="ARBA00032467"/>
    </source>
</evidence>
<dbReference type="PROSITE" id="PS51190">
    <property type="entry name" value="FATC"/>
    <property type="match status" value="1"/>
</dbReference>
<keyword evidence="9" id="KW-0547">Nucleotide-binding</keyword>
<dbReference type="EC" id="2.7.11.1" evidence="4"/>
<accession>A0A1Q2YG40</accession>
<evidence type="ECO:0000256" key="8">
    <source>
        <dbReference type="ARBA" id="ARBA00022679"/>
    </source>
</evidence>
<keyword evidence="11" id="KW-0418">Kinase</keyword>
<dbReference type="InterPro" id="IPR038980">
    <property type="entry name" value="ATM_plant"/>
</dbReference>
<comment type="catalytic activity">
    <reaction evidence="20">
        <text>L-seryl-[protein] + ATP = O-phospho-L-seryl-[protein] + ADP + H(+)</text>
        <dbReference type="Rhea" id="RHEA:17989"/>
        <dbReference type="Rhea" id="RHEA-COMP:9863"/>
        <dbReference type="Rhea" id="RHEA-COMP:11604"/>
        <dbReference type="ChEBI" id="CHEBI:15378"/>
        <dbReference type="ChEBI" id="CHEBI:29999"/>
        <dbReference type="ChEBI" id="CHEBI:30616"/>
        <dbReference type="ChEBI" id="CHEBI:83421"/>
        <dbReference type="ChEBI" id="CHEBI:456216"/>
        <dbReference type="EC" id="2.7.11.1"/>
    </reaction>
</comment>
<dbReference type="Pfam" id="PF02260">
    <property type="entry name" value="FATC"/>
    <property type="match status" value="1"/>
</dbReference>
<evidence type="ECO:0000256" key="1">
    <source>
        <dbReference type="ARBA" id="ARBA00004123"/>
    </source>
</evidence>
<dbReference type="GO" id="GO:0005634">
    <property type="term" value="C:nucleus"/>
    <property type="evidence" value="ECO:0007669"/>
    <property type="project" value="UniProtKB-SubCell"/>
</dbReference>
<comment type="caution">
    <text evidence="25">The sequence shown here is derived from an EMBL/GenBank/DDBJ whole genome shotgun (WGS) entry which is preliminary data.</text>
</comment>
<keyword evidence="26" id="KW-1185">Reference proteome</keyword>
<evidence type="ECO:0000256" key="19">
    <source>
        <dbReference type="ARBA" id="ARBA00047899"/>
    </source>
</evidence>
<dbReference type="Gene3D" id="1.10.1070.11">
    <property type="entry name" value="Phosphatidylinositol 3-/4-kinase, catalytic domain"/>
    <property type="match status" value="1"/>
</dbReference>
<evidence type="ECO:0000259" key="24">
    <source>
        <dbReference type="PROSITE" id="PS51190"/>
    </source>
</evidence>
<name>A0A1Q2YG40_9ASCO</name>
<evidence type="ECO:0000256" key="14">
    <source>
        <dbReference type="ARBA" id="ARBA00023242"/>
    </source>
</evidence>
<sequence length="2740" mass="315019">MSSTDINLCHAFYKLGVKFILEVKTIVSKKLVFELAIFFNLIGPYILIKKDLKVSGNNWNIKDNNLHVSPDPEVSSVSSRSGKLELPETIPAVINPSSEADESLLFSDLEASFSRDLSTTTQTKKRRRRHSADSEKSSLVQQMNDLSKIIEISFNLFSDNSLHKQLELESQSVNIHFFPDAKESSGNFFSLRYMYLSKGSNSTPWLLRLGIVRLLISFYELKAELSTSTPDTDFITASKRLRIAGMGLGLTFQISDYIRSFDNPLDCLLSLLIDDPFKNSILTVTISQLLAFSFEYISSKRELITVEKLLCSILLNKKEILEELMIVFERPDNQLKFWVLFSLNIFYSVVADFGDDESNSPVQNSSNAGTSSFNKLLKYCLELLKDPYICRLACIFLTHFSMYSFSSKSGFTHLEKTIIQQYENVIDLSEINGPAILCHESILFWITAVNVCKNFKFRSIKLLNSLNAYDPQLFSHKVSYWFIGKIEQLSTLNNAYDIFSITMFVCWISEYGSISFSERDWQNMERVYDGHSYRLCQEISEKAKLSEYILKSRTVNSQLHVPYTNSCINEEILSNNDVTKSRVRLTFTNFIESSIDQNLGTPAIEWCLALKLFLGEPSMDYNHLVEKTTDSLREHFDNIKSNISLQLFLHDLLDAFSYIPAESKDWILKASHIISLPKVLELSLCELNSVGKGYKDLEFELFDSFMPSTNAEVLDESFPIYSVYNFASLSHCLTLEQKATNFCLKFSSINDNVEQALETTLRFTLKIKSKFKYIASQIEILSFIENNNMDSVSEQIIDDIFSHLTSLLEDHLTKTNESSLILIARTFKAFCNRWMSPQIPGIDSDGKAVYEYLTNLYQKNMIYTESVLIGYLCLSMQILTCFSPSAVDFDNKAIWSTTIDLFTILSNFNKCQVGEYIKKFIQDATGNKFDIYSLFVKSFKDPQLSIETSATFCFFMTRISAASESLTVATVCNLLELSNHSQVLMYLPYAIRSIIITNNIPDVHTLFWNFKGIFFKCWGSFEFSIEDFPFRLFEFSTLDDFFLATYKEMTALSLAYNHKSVISKISKITNMQESSLVNDSMALSITLSWTRGGIRNRIFKSFERYFTSSKTLKANIKEQFLLIVFQLFRFCDCSSEDELRNTFAYKINAKHKDELFSKNSQRISFLDEYELYIKPKSCIDMVNYFADTCGIEETWTVPTVYHLTSKILLLIDSSILELEKKIHLRRLKLLYMLASEGFANPNVCEIITRNLIPYLKDKNLMDDAAGILNCVLCENSKCLSNISIEVWVLLLCCLFDGPRSPQLENLYLNFSKFQPEIDMGRYSKILEFGMNTIINKGTTPVPDLIEFINVSCEDAENTHILIKFLSLLFQRSVQLQLLNYDTLNTSLNAQFVQNIYEIKIRYAGELSTPMILWIGKCLGIYYQYHGKIPQTRILEYDNYLMQQKNGLEFNELVKSLDIIFELMIKDLPSSNPRTRYCFETIVGVILYKKNVLHEDITSYISYDNLFEPFEDFIYPMGNYMCSLLIEQVENNNLTYYRHGLDQALNGFSTNIKAFKLEKWLTQILFSIINELTSHTSIIILLANYICHIPSFSVKCFCPLILYFIENQPVKRGNLIGKMIHDFFAEDIKQVPKEAIQLFMELALLIRIGTKNGNDKFVSISRHFDIPPIYEAALYIEKYKAALMLFEDYYCNVDPITHEEALNDTTYNKTLKEAYEGIEDKDLVFGLPIVPKLDYGIEILKNNNLKWGEMMFNNAKFESSLLWGNYDKGNYINNITSGMMELGWSGVSNIMSEYSYDTSSNEKDSYSDMFYEQLWKLNQWDISASTEFVSENRCIYSILKQIKEFPFNAKNICEESIEKLVTTEVKLFTKPGSTFVESLESWVRTLCLCNIFEGITSIDELKFEDSLVNFHQSTAWFKNATVTEFENILLGRRSLFELMSHFGTTRDNYVTPDQCWLAVVNELHVYNNLMTQKNYTQKAVNASVYLDQIATLKFKESNVLVSRVSKFNLAKAFWTQQSDTRFPIETLKDIIKTDRASQSVNDQHASGFLGISSVYIMATVAKWCDECKQETSATIMNTYIEPIVQELNAFSGKEFDDLGLTYHIMAKFCDGQIRKEQDDTFMEKLCRSIINLEHDIKSLTKFLQEETRKEKKRYALQDLNRLKIRYKAKSKELAAVKKERNVYIEKAISFYFRSIALDVKDQLESDVDRFCSLWIEHNDINIDEDELLGLPTSCFVPWNNQLTSRLLDENTVFQSILKKLIINISLSHPFHILYLIKSLIITKGESDDAAVASRGNVAESIWDILYRSIDEFNVEGVPNILESVDGFSDKAVTVANSKLKNTKKASILKFPDGKWWVDTLPTLSLPSPVKSIAVQKHFSYRKEELPIILRIDESIVIAASGVSHPKIMKMILSTGESQRMLLKAPDDLRQDSIMKQVFEKVNKLLWRNIETRKRNLRIRTYNVSPLGPTSGVLEFVPNSMPLIDILRSLHQGDEMDITEARLKMKEFQSQSKNVRFQAYKEICHKVRPSLRTFFFNNFTSSDSWFESRTLYCHGIATTSITGYILGIGDRHCNNILLDKSSGEPIHIDFGVAFDQGQALPIPETVPFRLTRDIVDGMGVTGVNGMFSKNCEHVLNVLRSNTQYISGILDVLKYDPLYTWTLSPLRKKKLQQIYFNNDESDKGFDEFNKTDTGSEANAAIETVKRKLRAQGLSNEAVVRELIHEAVDPRNLALIFMGWSPFL</sequence>
<keyword evidence="12" id="KW-0067">ATP-binding</keyword>
<dbReference type="GO" id="GO:0005524">
    <property type="term" value="F:ATP binding"/>
    <property type="evidence" value="ECO:0007669"/>
    <property type="project" value="UniProtKB-KW"/>
</dbReference>
<dbReference type="PROSITE" id="PS00915">
    <property type="entry name" value="PI3_4_KINASE_1"/>
    <property type="match status" value="1"/>
</dbReference>
<comment type="subcellular location">
    <subcellularLocation>
        <location evidence="2">Chromosome</location>
        <location evidence="2">Telomere</location>
    </subcellularLocation>
    <subcellularLocation>
        <location evidence="1">Nucleus</location>
    </subcellularLocation>
</comment>
<evidence type="ECO:0000256" key="3">
    <source>
        <dbReference type="ARBA" id="ARBA00010769"/>
    </source>
</evidence>
<comment type="similarity">
    <text evidence="3">Belongs to the PI3/PI4-kinase family. ATM subfamily.</text>
</comment>
<dbReference type="OrthoDB" id="381190at2759"/>
<dbReference type="InterPro" id="IPR018936">
    <property type="entry name" value="PI3/4_kinase_CS"/>
</dbReference>
<feature type="region of interest" description="Disordered" evidence="21">
    <location>
        <begin position="117"/>
        <end position="139"/>
    </location>
</feature>
<evidence type="ECO:0000256" key="7">
    <source>
        <dbReference type="ARBA" id="ARBA00022527"/>
    </source>
</evidence>
<dbReference type="InterPro" id="IPR003152">
    <property type="entry name" value="FATC_dom"/>
</dbReference>
<evidence type="ECO:0000313" key="26">
    <source>
        <dbReference type="Proteomes" id="UP000186136"/>
    </source>
</evidence>
<dbReference type="Pfam" id="PF00454">
    <property type="entry name" value="PI3_PI4_kinase"/>
    <property type="match status" value="1"/>
</dbReference>
<evidence type="ECO:0000256" key="15">
    <source>
        <dbReference type="ARBA" id="ARBA00030020"/>
    </source>
</evidence>
<evidence type="ECO:0000256" key="13">
    <source>
        <dbReference type="ARBA" id="ARBA00022895"/>
    </source>
</evidence>
<feature type="domain" description="FATC" evidence="24">
    <location>
        <begin position="2708"/>
        <end position="2740"/>
    </location>
</feature>
<protein>
    <recommendedName>
        <fullName evidence="5">Serine/threonine-protein kinase TEL1</fullName>
        <ecNumber evidence="4">2.7.11.1</ecNumber>
    </recommendedName>
    <alternativeName>
        <fullName evidence="15">ATM homolog</fullName>
    </alternativeName>
    <alternativeName>
        <fullName evidence="17 18">DNA-damage checkpoint kinase TEL1</fullName>
    </alternativeName>
    <alternativeName>
        <fullName evidence="6">Serine/threonine-protein kinase tel1</fullName>
    </alternativeName>
    <alternativeName>
        <fullName evidence="16">Telomere length regulation protein 1</fullName>
    </alternativeName>
</protein>